<dbReference type="EMBL" id="JBHRYB010000025">
    <property type="protein sequence ID" value="MFC3681864.1"/>
    <property type="molecule type" value="Genomic_DNA"/>
</dbReference>
<name>A0ABV7VWG0_9GAMM</name>
<dbReference type="Proteomes" id="UP001595722">
    <property type="component" value="Unassembled WGS sequence"/>
</dbReference>
<dbReference type="RefSeq" id="WP_376868518.1">
    <property type="nucleotide sequence ID" value="NZ_JBHRYB010000025.1"/>
</dbReference>
<keyword evidence="1" id="KW-1133">Transmembrane helix</keyword>
<feature type="transmembrane region" description="Helical" evidence="1">
    <location>
        <begin position="78"/>
        <end position="96"/>
    </location>
</feature>
<evidence type="ECO:0000313" key="3">
    <source>
        <dbReference type="Proteomes" id="UP001595722"/>
    </source>
</evidence>
<comment type="caution">
    <text evidence="2">The sequence shown here is derived from an EMBL/GenBank/DDBJ whole genome shotgun (WGS) entry which is preliminary data.</text>
</comment>
<evidence type="ECO:0000256" key="1">
    <source>
        <dbReference type="SAM" id="Phobius"/>
    </source>
</evidence>
<keyword evidence="1" id="KW-0812">Transmembrane</keyword>
<evidence type="ECO:0000313" key="2">
    <source>
        <dbReference type="EMBL" id="MFC3681864.1"/>
    </source>
</evidence>
<proteinExistence type="predicted"/>
<feature type="transmembrane region" description="Helical" evidence="1">
    <location>
        <begin position="108"/>
        <end position="132"/>
    </location>
</feature>
<reference evidence="3" key="1">
    <citation type="journal article" date="2019" name="Int. J. Syst. Evol. Microbiol.">
        <title>The Global Catalogue of Microorganisms (GCM) 10K type strain sequencing project: providing services to taxonomists for standard genome sequencing and annotation.</title>
        <authorList>
            <consortium name="The Broad Institute Genomics Platform"/>
            <consortium name="The Broad Institute Genome Sequencing Center for Infectious Disease"/>
            <person name="Wu L."/>
            <person name="Ma J."/>
        </authorList>
    </citation>
    <scope>NUCLEOTIDE SEQUENCE [LARGE SCALE GENOMIC DNA]</scope>
    <source>
        <strain evidence="3">KCTC 42424</strain>
    </source>
</reference>
<protein>
    <submittedName>
        <fullName evidence="2">Uncharacterized protein</fullName>
    </submittedName>
</protein>
<keyword evidence="3" id="KW-1185">Reference proteome</keyword>
<organism evidence="2 3">
    <name type="scientific">Bacterioplanoides pacificum</name>
    <dbReference type="NCBI Taxonomy" id="1171596"/>
    <lineage>
        <taxon>Bacteria</taxon>
        <taxon>Pseudomonadati</taxon>
        <taxon>Pseudomonadota</taxon>
        <taxon>Gammaproteobacteria</taxon>
        <taxon>Oceanospirillales</taxon>
        <taxon>Oceanospirillaceae</taxon>
        <taxon>Bacterioplanoides</taxon>
    </lineage>
</organism>
<accession>A0ABV7VWG0</accession>
<keyword evidence="1" id="KW-0472">Membrane</keyword>
<sequence>MSQSSVDVIRQQNRWVLGSALALSVVLAWSVMAQGLDILYDENQMMEHLQLLVLLVTGRLFWRSQWSALDGLTTRRIRLLRHLALTASLLCFSFFVREMSVKQSGIDWLIYLVDGTGFKILMALIWLPLILFLSRNIRAYVALLWQSVNSRFFIFSMVSMGLLLLGAVFDKEIFKPAYFRFYEEVAELNGYFWLLAAALNFERDMIGDDDLAERPQFAQA</sequence>
<gene>
    <name evidence="2" type="ORF">ACFOMG_17310</name>
</gene>
<feature type="transmembrane region" description="Helical" evidence="1">
    <location>
        <begin position="49"/>
        <end position="66"/>
    </location>
</feature>
<feature type="transmembrane region" description="Helical" evidence="1">
    <location>
        <begin position="152"/>
        <end position="169"/>
    </location>
</feature>